<keyword evidence="1" id="KW-0653">Protein transport</keyword>
<name>A0A427B7E0_ENSVE</name>
<dbReference type="Proteomes" id="UP000287651">
    <property type="component" value="Unassembled WGS sequence"/>
</dbReference>
<accession>A0A427B7E0</accession>
<dbReference type="GO" id="GO:0015031">
    <property type="term" value="P:protein transport"/>
    <property type="evidence" value="ECO:0007669"/>
    <property type="project" value="UniProtKB-KW"/>
</dbReference>
<feature type="compositionally biased region" description="Basic and acidic residues" evidence="2">
    <location>
        <begin position="135"/>
        <end position="146"/>
    </location>
</feature>
<dbReference type="GO" id="GO:0000145">
    <property type="term" value="C:exocyst"/>
    <property type="evidence" value="ECO:0007669"/>
    <property type="project" value="UniProtKB-UniRule"/>
</dbReference>
<evidence type="ECO:0000256" key="1">
    <source>
        <dbReference type="RuleBase" id="RU365069"/>
    </source>
</evidence>
<proteinExistence type="inferred from homology"/>
<evidence type="ECO:0000313" key="4">
    <source>
        <dbReference type="Proteomes" id="UP000287651"/>
    </source>
</evidence>
<keyword evidence="1" id="KW-0813">Transport</keyword>
<sequence length="227" mass="25649">MAGLVGCNVPTDDMPEHTEVLLREQSDLIRDAAQIYLLNSGIQWGGTPSVKKMKHLMGAFYGRVYEMQLLIYCTFLWACMQRCCTLEYFETVLNTYFSPQAHEALKRLQGLLLEKACESTTEPSENPGHHRRSTRGSEDAMVEDRQSTVSPDDLLVLAQQYSSEILESELERTRLNIVCFMESSLQPTSFTGPPKPAFASHQGSVSSPSYRRQQTVGSPAYSRQRRK</sequence>
<feature type="compositionally biased region" description="Polar residues" evidence="2">
    <location>
        <begin position="201"/>
        <end position="217"/>
    </location>
</feature>
<dbReference type="GO" id="GO:0006893">
    <property type="term" value="P:Golgi to plasma membrane transport"/>
    <property type="evidence" value="ECO:0007669"/>
    <property type="project" value="UniProtKB-UniRule"/>
</dbReference>
<keyword evidence="1" id="KW-0268">Exocytosis</keyword>
<dbReference type="PANTHER" id="PTHR13043">
    <property type="entry name" value="EXOCYST COMPLEX COMPONENT SEC5"/>
    <property type="match status" value="1"/>
</dbReference>
<dbReference type="PANTHER" id="PTHR13043:SF1">
    <property type="entry name" value="EXOCYST COMPLEX COMPONENT 2"/>
    <property type="match status" value="1"/>
</dbReference>
<gene>
    <name evidence="3" type="ORF">B296_00004508</name>
</gene>
<reference evidence="3 4" key="1">
    <citation type="journal article" date="2014" name="Agronomy (Basel)">
        <title>A Draft Genome Sequence for Ensete ventricosum, the Drought-Tolerant Tree Against Hunger.</title>
        <authorList>
            <person name="Harrison J."/>
            <person name="Moore K.A."/>
            <person name="Paszkiewicz K."/>
            <person name="Jones T."/>
            <person name="Grant M."/>
            <person name="Ambacheew D."/>
            <person name="Muzemil S."/>
            <person name="Studholme D.J."/>
        </authorList>
    </citation>
    <scope>NUCLEOTIDE SEQUENCE [LARGE SCALE GENOMIC DNA]</scope>
</reference>
<organism evidence="3 4">
    <name type="scientific">Ensete ventricosum</name>
    <name type="common">Abyssinian banana</name>
    <name type="synonym">Musa ensete</name>
    <dbReference type="NCBI Taxonomy" id="4639"/>
    <lineage>
        <taxon>Eukaryota</taxon>
        <taxon>Viridiplantae</taxon>
        <taxon>Streptophyta</taxon>
        <taxon>Embryophyta</taxon>
        <taxon>Tracheophyta</taxon>
        <taxon>Spermatophyta</taxon>
        <taxon>Magnoliopsida</taxon>
        <taxon>Liliopsida</taxon>
        <taxon>Zingiberales</taxon>
        <taxon>Musaceae</taxon>
        <taxon>Ensete</taxon>
    </lineage>
</organism>
<comment type="similarity">
    <text evidence="1">Belongs to the SEC5 family.</text>
</comment>
<evidence type="ECO:0000313" key="3">
    <source>
        <dbReference type="EMBL" id="RRT84395.1"/>
    </source>
</evidence>
<comment type="caution">
    <text evidence="3">The sequence shown here is derived from an EMBL/GenBank/DDBJ whole genome shotgun (WGS) entry which is preliminary data.</text>
</comment>
<protein>
    <recommendedName>
        <fullName evidence="1">Exocyst complex component SEC5</fullName>
    </recommendedName>
</protein>
<comment type="subunit">
    <text evidence="1">Component of the exocyst complex.</text>
</comment>
<comment type="function">
    <text evidence="1">Component of the exocyst complex involved in the docking of exocytic vesicles with fusion sites on the plasma membrane.</text>
</comment>
<dbReference type="GO" id="GO:0006887">
    <property type="term" value="P:exocytosis"/>
    <property type="evidence" value="ECO:0007669"/>
    <property type="project" value="UniProtKB-KW"/>
</dbReference>
<evidence type="ECO:0000256" key="2">
    <source>
        <dbReference type="SAM" id="MobiDB-lite"/>
    </source>
</evidence>
<dbReference type="EMBL" id="AMZH03000312">
    <property type="protein sequence ID" value="RRT84395.1"/>
    <property type="molecule type" value="Genomic_DNA"/>
</dbReference>
<dbReference type="InterPro" id="IPR029175">
    <property type="entry name" value="EXOC2/Sec5"/>
</dbReference>
<feature type="region of interest" description="Disordered" evidence="2">
    <location>
        <begin position="187"/>
        <end position="227"/>
    </location>
</feature>
<feature type="region of interest" description="Disordered" evidence="2">
    <location>
        <begin position="118"/>
        <end position="147"/>
    </location>
</feature>
<dbReference type="AlphaFoldDB" id="A0A427B7E0"/>